<dbReference type="Pfam" id="PF25583">
    <property type="entry name" value="WCX"/>
    <property type="match status" value="1"/>
</dbReference>
<evidence type="ECO:0000259" key="1">
    <source>
        <dbReference type="Pfam" id="PF13280"/>
    </source>
</evidence>
<dbReference type="Pfam" id="PF19187">
    <property type="entry name" value="HTH_PafC"/>
    <property type="match status" value="1"/>
</dbReference>
<gene>
    <name evidence="4" type="ORF">ACFFGH_26785</name>
</gene>
<dbReference type="RefSeq" id="WP_386674093.1">
    <property type="nucleotide sequence ID" value="NZ_JBHLTG010000008.1"/>
</dbReference>
<dbReference type="Pfam" id="PF13280">
    <property type="entry name" value="WYL"/>
    <property type="match status" value="1"/>
</dbReference>
<dbReference type="PANTHER" id="PTHR34580">
    <property type="match status" value="1"/>
</dbReference>
<keyword evidence="5" id="KW-1185">Reference proteome</keyword>
<evidence type="ECO:0000259" key="3">
    <source>
        <dbReference type="Pfam" id="PF25583"/>
    </source>
</evidence>
<evidence type="ECO:0000259" key="2">
    <source>
        <dbReference type="Pfam" id="PF19187"/>
    </source>
</evidence>
<dbReference type="InterPro" id="IPR057727">
    <property type="entry name" value="WCX_dom"/>
</dbReference>
<feature type="domain" description="WCX" evidence="3">
    <location>
        <begin position="247"/>
        <end position="318"/>
    </location>
</feature>
<evidence type="ECO:0000313" key="4">
    <source>
        <dbReference type="EMBL" id="MFC0681451.1"/>
    </source>
</evidence>
<dbReference type="Proteomes" id="UP001589896">
    <property type="component" value="Unassembled WGS sequence"/>
</dbReference>
<feature type="domain" description="PafC HTH" evidence="2">
    <location>
        <begin position="13"/>
        <end position="134"/>
    </location>
</feature>
<dbReference type="InterPro" id="IPR026881">
    <property type="entry name" value="WYL_dom"/>
</dbReference>
<protein>
    <submittedName>
        <fullName evidence="4">Helix-turn-helix transcriptional regulator</fullName>
    </submittedName>
</protein>
<accession>A0ABV6RXD3</accession>
<evidence type="ECO:0000313" key="5">
    <source>
        <dbReference type="Proteomes" id="UP001589896"/>
    </source>
</evidence>
<dbReference type="InterPro" id="IPR043839">
    <property type="entry name" value="PafC_HTH"/>
</dbReference>
<name>A0ABV6RXD3_9GAMM</name>
<organism evidence="4 5">
    <name type="scientific">Lysobacter korlensis</name>
    <dbReference type="NCBI Taxonomy" id="553636"/>
    <lineage>
        <taxon>Bacteria</taxon>
        <taxon>Pseudomonadati</taxon>
        <taxon>Pseudomonadota</taxon>
        <taxon>Gammaproteobacteria</taxon>
        <taxon>Lysobacterales</taxon>
        <taxon>Lysobacteraceae</taxon>
        <taxon>Lysobacter</taxon>
    </lineage>
</organism>
<dbReference type="PIRSF" id="PIRSF016838">
    <property type="entry name" value="PafC"/>
    <property type="match status" value="1"/>
</dbReference>
<dbReference type="EMBL" id="JBHLTG010000008">
    <property type="protein sequence ID" value="MFC0681451.1"/>
    <property type="molecule type" value="Genomic_DNA"/>
</dbReference>
<dbReference type="PANTHER" id="PTHR34580:SF1">
    <property type="entry name" value="PROTEIN PAFC"/>
    <property type="match status" value="1"/>
</dbReference>
<dbReference type="InterPro" id="IPR051534">
    <property type="entry name" value="CBASS_pafABC_assoc_protein"/>
</dbReference>
<dbReference type="PROSITE" id="PS52050">
    <property type="entry name" value="WYL"/>
    <property type="match status" value="1"/>
</dbReference>
<dbReference type="InterPro" id="IPR028349">
    <property type="entry name" value="PafC-like"/>
</dbReference>
<reference evidence="4 5" key="1">
    <citation type="submission" date="2024-09" db="EMBL/GenBank/DDBJ databases">
        <authorList>
            <person name="Sun Q."/>
            <person name="Mori K."/>
        </authorList>
    </citation>
    <scope>NUCLEOTIDE SEQUENCE [LARGE SCALE GENOMIC DNA]</scope>
    <source>
        <strain evidence="4 5">KCTC 23076</strain>
    </source>
</reference>
<sequence>MAERRSPAFQATDKLAFLLSLVPYLMDHDRVTVAEAAAHFGVSEAQIRDAVNLIGLSGVPGDTAAYLHGDLFEVDYDALDRGEIVVMNFVAIDDSPRFSAREAAALIAGLQYLSALPENADRATLAELMAKLSRGASDEPTRVAVEQSASDETVALIRSAMDERLRIDFDYVNAEGEQRRRTVEPLRVESVDATWYLRGWDTDREAPRTFRIDRMSSVARSTAPVTHRPDEVPLSDSLFQGSGDDLVVTIEVAKSALPLLADYVPEGAAATEVEGRVRTSVRVSHYSGLKRLLAGMSGVATVVEPEAARNAVAEWAAAGAAQYRD</sequence>
<feature type="domain" description="WYL" evidence="1">
    <location>
        <begin position="152"/>
        <end position="218"/>
    </location>
</feature>
<proteinExistence type="predicted"/>
<comment type="caution">
    <text evidence="4">The sequence shown here is derived from an EMBL/GenBank/DDBJ whole genome shotgun (WGS) entry which is preliminary data.</text>
</comment>